<evidence type="ECO:0000313" key="2">
    <source>
        <dbReference type="EMBL" id="RTG89181.1"/>
    </source>
</evidence>
<accession>A0A430QNC0</accession>
<dbReference type="InterPro" id="IPR040637">
    <property type="entry name" value="Ribosomal_uL10-like_insert"/>
</dbReference>
<dbReference type="GO" id="GO:0000956">
    <property type="term" value="P:nuclear-transcribed mRNA catabolic process"/>
    <property type="evidence" value="ECO:0007669"/>
    <property type="project" value="TreeGrafter"/>
</dbReference>
<dbReference type="GO" id="GO:0030687">
    <property type="term" value="C:preribosome, large subunit precursor"/>
    <property type="evidence" value="ECO:0007669"/>
    <property type="project" value="TreeGrafter"/>
</dbReference>
<dbReference type="STRING" id="6184.A0A430QNC0"/>
<dbReference type="Proteomes" id="UP000290809">
    <property type="component" value="Unassembled WGS sequence"/>
</dbReference>
<dbReference type="PANTHER" id="PTHR45841">
    <property type="entry name" value="MRNA TURNOVER PROTEIN 4 MRTO4"/>
    <property type="match status" value="1"/>
</dbReference>
<dbReference type="EMBL" id="QMKO01001521">
    <property type="protein sequence ID" value="RTG89181.1"/>
    <property type="molecule type" value="Genomic_DNA"/>
</dbReference>
<sequence>MIVTWIEEGSPLYHYQLQSSFVHRFVVFRVSIHLIAQDFLRVHSVYFQVWIASGPLPKFPHSMEPVLRQLGMPVKLVKGVVHLEREYLVCRRGDVLSPEQCRILKLFQIEISEFRVGLLAVWTDGEGVEELTEKDSCMMRTSLHPEVLVVCKQLDDGLYYFIPQPYENKGESLVNEAMEED</sequence>
<dbReference type="AlphaFoldDB" id="A0A430QNC0"/>
<evidence type="ECO:0000259" key="1">
    <source>
        <dbReference type="Pfam" id="PF17777"/>
    </source>
</evidence>
<protein>
    <submittedName>
        <fullName evidence="2">mRNA turnover protein 4</fullName>
    </submittedName>
</protein>
<dbReference type="FunFam" id="3.90.105.20:FF:000003">
    <property type="entry name" value="Ribosome assembly factor mrt4"/>
    <property type="match status" value="1"/>
</dbReference>
<reference evidence="2 3" key="1">
    <citation type="journal article" date="2019" name="PLoS Pathog.">
        <title>Genome sequence of the bovine parasite Schistosoma bovis Tanzania.</title>
        <authorList>
            <person name="Oey H."/>
            <person name="Zakrzewski M."/>
            <person name="Gobert G."/>
            <person name="Gravermann K."/>
            <person name="Stoye J."/>
            <person name="Jones M."/>
            <person name="Mcmanus D."/>
            <person name="Krause L."/>
        </authorList>
    </citation>
    <scope>NUCLEOTIDE SEQUENCE [LARGE SCALE GENOMIC DNA]</scope>
    <source>
        <strain evidence="2 3">TAN1997</strain>
    </source>
</reference>
<dbReference type="GO" id="GO:0005730">
    <property type="term" value="C:nucleolus"/>
    <property type="evidence" value="ECO:0007669"/>
    <property type="project" value="TreeGrafter"/>
</dbReference>
<dbReference type="Gene3D" id="3.90.105.20">
    <property type="match status" value="1"/>
</dbReference>
<dbReference type="Pfam" id="PF17777">
    <property type="entry name" value="RL10P_insert"/>
    <property type="match status" value="1"/>
</dbReference>
<name>A0A430QNC0_SCHBO</name>
<dbReference type="InterPro" id="IPR051742">
    <property type="entry name" value="Ribosome_Assembly_uL10"/>
</dbReference>
<dbReference type="GO" id="GO:0006364">
    <property type="term" value="P:rRNA processing"/>
    <property type="evidence" value="ECO:0007669"/>
    <property type="project" value="TreeGrafter"/>
</dbReference>
<dbReference type="GO" id="GO:0042273">
    <property type="term" value="P:ribosomal large subunit biogenesis"/>
    <property type="evidence" value="ECO:0007669"/>
    <property type="project" value="TreeGrafter"/>
</dbReference>
<organism evidence="2 3">
    <name type="scientific">Schistosoma bovis</name>
    <name type="common">Blood fluke</name>
    <dbReference type="NCBI Taxonomy" id="6184"/>
    <lineage>
        <taxon>Eukaryota</taxon>
        <taxon>Metazoa</taxon>
        <taxon>Spiralia</taxon>
        <taxon>Lophotrochozoa</taxon>
        <taxon>Platyhelminthes</taxon>
        <taxon>Trematoda</taxon>
        <taxon>Digenea</taxon>
        <taxon>Strigeidida</taxon>
        <taxon>Schistosomatoidea</taxon>
        <taxon>Schistosomatidae</taxon>
        <taxon>Schistosoma</taxon>
    </lineage>
</organism>
<feature type="domain" description="Large ribosomal subunit protein uL10-like insertion" evidence="1">
    <location>
        <begin position="48"/>
        <end position="109"/>
    </location>
</feature>
<dbReference type="PANTHER" id="PTHR45841:SF1">
    <property type="entry name" value="MRNA TURNOVER PROTEIN 4 HOMOLOG"/>
    <property type="match status" value="1"/>
</dbReference>
<keyword evidence="3" id="KW-1185">Reference proteome</keyword>
<dbReference type="InterPro" id="IPR043164">
    <property type="entry name" value="Ribosomal_uL10-like_insert_sf"/>
</dbReference>
<proteinExistence type="predicted"/>
<dbReference type="GO" id="GO:0003723">
    <property type="term" value="F:RNA binding"/>
    <property type="evidence" value="ECO:0007669"/>
    <property type="project" value="TreeGrafter"/>
</dbReference>
<gene>
    <name evidence="2" type="ORF">DC041_0009764</name>
</gene>
<comment type="caution">
    <text evidence="2">The sequence shown here is derived from an EMBL/GenBank/DDBJ whole genome shotgun (WGS) entry which is preliminary data.</text>
</comment>
<evidence type="ECO:0000313" key="3">
    <source>
        <dbReference type="Proteomes" id="UP000290809"/>
    </source>
</evidence>